<name>A0A6V8MDZ1_9BACT</name>
<keyword evidence="2" id="KW-1185">Reference proteome</keyword>
<dbReference type="AlphaFoldDB" id="A0A6V8MDZ1"/>
<organism evidence="1 2">
    <name type="scientific">Geomonas silvestris</name>
    <dbReference type="NCBI Taxonomy" id="2740184"/>
    <lineage>
        <taxon>Bacteria</taxon>
        <taxon>Pseudomonadati</taxon>
        <taxon>Thermodesulfobacteriota</taxon>
        <taxon>Desulfuromonadia</taxon>
        <taxon>Geobacterales</taxon>
        <taxon>Geobacteraceae</taxon>
        <taxon>Geomonas</taxon>
    </lineage>
</organism>
<evidence type="ECO:0000313" key="2">
    <source>
        <dbReference type="Proteomes" id="UP000556026"/>
    </source>
</evidence>
<dbReference type="EMBL" id="BLXX01000001">
    <property type="protein sequence ID" value="GFO58182.1"/>
    <property type="molecule type" value="Genomic_DNA"/>
</dbReference>
<sequence length="300" mass="34220">MAKKAIQKRSLYAVTYLNRSVKQPEKLEQTSPVGEFHASLSRREFPYDGGDDPSFFSASKFAGPITWGVCRPDVRGRLNPGDIVAFFSEGRGEYKFVAALEAECVISQTDIWAETTKEDAGRDKTPTIFRKYLNLLIRKTDQGWEHYEPALHPKEWHDDWVRRICKKNELARNYRDSVIAQAAHSLSVCPPPLPIAENYIVFSKKTSIVSRDPLTVATYSQGDSAEVWKETKQEAAIYRLIFRDTKRKLMTSTKPKRHRHFRRELDDGENFLAEMKKLVETAEENKQGIVAGAPTGTTYA</sequence>
<dbReference type="Proteomes" id="UP000556026">
    <property type="component" value="Unassembled WGS sequence"/>
</dbReference>
<evidence type="ECO:0000313" key="1">
    <source>
        <dbReference type="EMBL" id="GFO58182.1"/>
    </source>
</evidence>
<dbReference type="RefSeq" id="WP_183353028.1">
    <property type="nucleotide sequence ID" value="NZ_BLXX01000001.1"/>
</dbReference>
<comment type="caution">
    <text evidence="1">The sequence shown here is derived from an EMBL/GenBank/DDBJ whole genome shotgun (WGS) entry which is preliminary data.</text>
</comment>
<evidence type="ECO:0008006" key="3">
    <source>
        <dbReference type="Google" id="ProtNLM"/>
    </source>
</evidence>
<gene>
    <name evidence="1" type="ORF">GMST_05070</name>
</gene>
<protein>
    <recommendedName>
        <fullName evidence="3">Nucleotide modification associated domain-containing protein</fullName>
    </recommendedName>
</protein>
<accession>A0A6V8MDZ1</accession>
<proteinExistence type="predicted"/>
<reference evidence="2" key="1">
    <citation type="submission" date="2020-06" db="EMBL/GenBank/DDBJ databases">
        <title>Draft genomic sequence of Geomonas sp. Red330.</title>
        <authorList>
            <person name="Itoh H."/>
            <person name="Zhenxing X."/>
            <person name="Ushijima N."/>
            <person name="Masuda Y."/>
            <person name="Shiratori Y."/>
            <person name="Senoo K."/>
        </authorList>
    </citation>
    <scope>NUCLEOTIDE SEQUENCE [LARGE SCALE GENOMIC DNA]</scope>
    <source>
        <strain evidence="2">Red330</strain>
    </source>
</reference>